<evidence type="ECO:0000313" key="2">
    <source>
        <dbReference type="Proteomes" id="UP000002534"/>
    </source>
</evidence>
<reference evidence="1 2" key="2">
    <citation type="journal article" date="2012" name="BMC Genomics">
        <title>The genome of Pelobacter carbinolicus reveals surprising metabolic capabilities and physiological features.</title>
        <authorList>
            <person name="Aklujkar M."/>
            <person name="Haveman S.A."/>
            <person name="Didonato R.Jr."/>
            <person name="Chertkov O."/>
            <person name="Han C.S."/>
            <person name="Land M.L."/>
            <person name="Brown P."/>
            <person name="Lovley D.R."/>
        </authorList>
    </citation>
    <scope>NUCLEOTIDE SEQUENCE [LARGE SCALE GENOMIC DNA]</scope>
    <source>
        <strain evidence="2">DSM 2380 / NBRC 103641 / GraBd1</strain>
    </source>
</reference>
<gene>
    <name evidence="1" type="ordered locus">Pcar_3466</name>
</gene>
<dbReference type="EMBL" id="CP000142">
    <property type="protein sequence ID" value="AFR67616.1"/>
    <property type="molecule type" value="Genomic_DNA"/>
</dbReference>
<sequence length="50" mass="5708">MKGADLPFCTRFNHLPQKGSIYYPPERPKVAILGILFLARPLQYNKSEST</sequence>
<organism evidence="1 2">
    <name type="scientific">Syntrophotalea carbinolica (strain DSM 2380 / NBRC 103641 / GraBd1)</name>
    <name type="common">Pelobacter carbinolicus</name>
    <dbReference type="NCBI Taxonomy" id="338963"/>
    <lineage>
        <taxon>Bacteria</taxon>
        <taxon>Pseudomonadati</taxon>
        <taxon>Thermodesulfobacteriota</taxon>
        <taxon>Desulfuromonadia</taxon>
        <taxon>Desulfuromonadales</taxon>
        <taxon>Syntrophotaleaceae</taxon>
        <taxon>Syntrophotalea</taxon>
    </lineage>
</organism>
<accession>J9UI67</accession>
<name>J9UI67_SYNC1</name>
<dbReference type="HOGENOM" id="CLU_3120890_0_0_7"/>
<keyword evidence="2" id="KW-1185">Reference proteome</keyword>
<reference evidence="2" key="1">
    <citation type="submission" date="2005-10" db="EMBL/GenBank/DDBJ databases">
        <title>Complete sequence of Pelobacter carbinolicus DSM 2380.</title>
        <authorList>
            <person name="Copeland A."/>
            <person name="Lucas S."/>
            <person name="Lapidus A."/>
            <person name="Barry K."/>
            <person name="Detter J.C."/>
            <person name="Glavina T."/>
            <person name="Hammon N."/>
            <person name="Israni S."/>
            <person name="Pitluck S."/>
            <person name="Chertkov O."/>
            <person name="Schmutz J."/>
            <person name="Larimer F."/>
            <person name="Land M."/>
            <person name="Kyrpides N."/>
            <person name="Ivanova N."/>
            <person name="Richardson P."/>
        </authorList>
    </citation>
    <scope>NUCLEOTIDE SEQUENCE [LARGE SCALE GENOMIC DNA]</scope>
    <source>
        <strain evidence="2">DSM 2380 / NBRC 103641 / GraBd1</strain>
    </source>
</reference>
<protein>
    <submittedName>
        <fullName evidence="1">Uncharacterized protein</fullName>
    </submittedName>
</protein>
<dbReference type="KEGG" id="pca:Pcar_3466"/>
<proteinExistence type="predicted"/>
<dbReference type="Proteomes" id="UP000002534">
    <property type="component" value="Chromosome"/>
</dbReference>
<dbReference type="AlphaFoldDB" id="J9UI67"/>
<dbReference type="STRING" id="338963.Pcar_3466"/>
<evidence type="ECO:0000313" key="1">
    <source>
        <dbReference type="EMBL" id="AFR67616.1"/>
    </source>
</evidence>